<evidence type="ECO:0000259" key="3">
    <source>
        <dbReference type="SMART" id="SM00910"/>
    </source>
</evidence>
<dbReference type="InterPro" id="IPR010347">
    <property type="entry name" value="Tdp1"/>
</dbReference>
<dbReference type="Pfam" id="PF08797">
    <property type="entry name" value="HIRAN"/>
    <property type="match status" value="1"/>
</dbReference>
<dbReference type="GO" id="GO:0016818">
    <property type="term" value="F:hydrolase activity, acting on acid anhydrides, in phosphorus-containing anhydrides"/>
    <property type="evidence" value="ECO:0007669"/>
    <property type="project" value="InterPro"/>
</dbReference>
<dbReference type="Gene3D" id="3.30.70.2330">
    <property type="match status" value="1"/>
</dbReference>
<dbReference type="SUPFAM" id="SSF56024">
    <property type="entry name" value="Phospholipase D/nuclease"/>
    <property type="match status" value="2"/>
</dbReference>
<dbReference type="Gene3D" id="3.30.870.10">
    <property type="entry name" value="Endonuclease Chain A"/>
    <property type="match status" value="2"/>
</dbReference>
<accession>A0A4S4EJ90</accession>
<dbReference type="EMBL" id="SDRB02003958">
    <property type="protein sequence ID" value="THG16621.1"/>
    <property type="molecule type" value="Genomic_DNA"/>
</dbReference>
<dbReference type="PANTHER" id="PTHR12415">
    <property type="entry name" value="TYROSYL-DNA PHOSPHODIESTERASE 1"/>
    <property type="match status" value="1"/>
</dbReference>
<dbReference type="SMART" id="SM00910">
    <property type="entry name" value="HIRAN"/>
    <property type="match status" value="1"/>
</dbReference>
<proteinExistence type="predicted"/>
<evidence type="ECO:0000256" key="2">
    <source>
        <dbReference type="ARBA" id="ARBA00022801"/>
    </source>
</evidence>
<organism evidence="4 5">
    <name type="scientific">Camellia sinensis var. sinensis</name>
    <name type="common">China tea</name>
    <dbReference type="NCBI Taxonomy" id="542762"/>
    <lineage>
        <taxon>Eukaryota</taxon>
        <taxon>Viridiplantae</taxon>
        <taxon>Streptophyta</taxon>
        <taxon>Embryophyta</taxon>
        <taxon>Tracheophyta</taxon>
        <taxon>Spermatophyta</taxon>
        <taxon>Magnoliopsida</taxon>
        <taxon>eudicotyledons</taxon>
        <taxon>Gunneridae</taxon>
        <taxon>Pentapetalae</taxon>
        <taxon>asterids</taxon>
        <taxon>Ericales</taxon>
        <taxon>Theaceae</taxon>
        <taxon>Camellia</taxon>
    </lineage>
</organism>
<evidence type="ECO:0000256" key="1">
    <source>
        <dbReference type="ARBA" id="ARBA00022723"/>
    </source>
</evidence>
<comment type="caution">
    <text evidence="4">The sequence shown here is derived from an EMBL/GenBank/DDBJ whole genome shotgun (WGS) entry which is preliminary data.</text>
</comment>
<feature type="domain" description="HIRAN" evidence="3">
    <location>
        <begin position="140"/>
        <end position="267"/>
    </location>
</feature>
<dbReference type="GO" id="GO:0003676">
    <property type="term" value="F:nucleic acid binding"/>
    <property type="evidence" value="ECO:0007669"/>
    <property type="project" value="InterPro"/>
</dbReference>
<sequence length="404" mass="44470">MNGVLDYKKDMITLKWNSVTNTIWWQDFPRASRPDYLSLFTQLSDGDINQYSKSDFAAQLGGFMASLVADVPSQSHWILELTKYDFKGAVGHLVASVPGIHSRRAPSILEPMYFLPANEVLAIFPEGEQCASQSYGVKVLGSIETSVVGLSHLFRTSTDTNGSQLKKLASFLGKCYENANGMLEIVLRRNTNIPADANAVSILVPNPEEFSEGDCVQLGFLPRNIAKWVAPLSDSGLFRFSGYVYPKEVLVTALEGSTSLVQMILYVSQGPTFLDISKEVQSEHVSAICLLVASIQRSTGLWRLQEVLSHYKWPEYLETDFVFGSSSIGSVTAQFLAAFSAASGKTSVQFSDSDESDPDWGCWSASQEIRNPSIRIIFPTIERVKNASCGILASKFLLCFSQVS</sequence>
<dbReference type="GO" id="GO:0006281">
    <property type="term" value="P:DNA repair"/>
    <property type="evidence" value="ECO:0007669"/>
    <property type="project" value="InterPro"/>
</dbReference>
<dbReference type="AlphaFoldDB" id="A0A4S4EJ90"/>
<keyword evidence="1" id="KW-0479">Metal-binding</keyword>
<dbReference type="Pfam" id="PF06087">
    <property type="entry name" value="Tyr-DNA_phospho"/>
    <property type="match status" value="2"/>
</dbReference>
<dbReference type="STRING" id="542762.A0A4S4EJ90"/>
<dbReference type="InterPro" id="IPR014905">
    <property type="entry name" value="HIRAN"/>
</dbReference>
<reference evidence="4 5" key="1">
    <citation type="journal article" date="2018" name="Proc. Natl. Acad. Sci. U.S.A.">
        <title>Draft genome sequence of Camellia sinensis var. sinensis provides insights into the evolution of the tea genome and tea quality.</title>
        <authorList>
            <person name="Wei C."/>
            <person name="Yang H."/>
            <person name="Wang S."/>
            <person name="Zhao J."/>
            <person name="Liu C."/>
            <person name="Gao L."/>
            <person name="Xia E."/>
            <person name="Lu Y."/>
            <person name="Tai Y."/>
            <person name="She G."/>
            <person name="Sun J."/>
            <person name="Cao H."/>
            <person name="Tong W."/>
            <person name="Gao Q."/>
            <person name="Li Y."/>
            <person name="Deng W."/>
            <person name="Jiang X."/>
            <person name="Wang W."/>
            <person name="Chen Q."/>
            <person name="Zhang S."/>
            <person name="Li H."/>
            <person name="Wu J."/>
            <person name="Wang P."/>
            <person name="Li P."/>
            <person name="Shi C."/>
            <person name="Zheng F."/>
            <person name="Jian J."/>
            <person name="Huang B."/>
            <person name="Shan D."/>
            <person name="Shi M."/>
            <person name="Fang C."/>
            <person name="Yue Y."/>
            <person name="Li F."/>
            <person name="Li D."/>
            <person name="Wei S."/>
            <person name="Han B."/>
            <person name="Jiang C."/>
            <person name="Yin Y."/>
            <person name="Xia T."/>
            <person name="Zhang Z."/>
            <person name="Bennetzen J.L."/>
            <person name="Zhao S."/>
            <person name="Wan X."/>
        </authorList>
    </citation>
    <scope>NUCLEOTIDE SEQUENCE [LARGE SCALE GENOMIC DNA]</scope>
    <source>
        <strain evidence="5">cv. Shuchazao</strain>
        <tissue evidence="4">Leaf</tissue>
    </source>
</reference>
<evidence type="ECO:0000313" key="4">
    <source>
        <dbReference type="EMBL" id="THG16621.1"/>
    </source>
</evidence>
<dbReference type="Proteomes" id="UP000306102">
    <property type="component" value="Unassembled WGS sequence"/>
</dbReference>
<dbReference type="GO" id="GO:0008081">
    <property type="term" value="F:phosphoric diester hydrolase activity"/>
    <property type="evidence" value="ECO:0007669"/>
    <property type="project" value="InterPro"/>
</dbReference>
<dbReference type="PANTHER" id="PTHR12415:SF3">
    <property type="entry name" value="OS04G0403400 PROTEIN"/>
    <property type="match status" value="1"/>
</dbReference>
<dbReference type="GO" id="GO:0008270">
    <property type="term" value="F:zinc ion binding"/>
    <property type="evidence" value="ECO:0007669"/>
    <property type="project" value="InterPro"/>
</dbReference>
<gene>
    <name evidence="4" type="ORF">TEA_025973</name>
</gene>
<evidence type="ECO:0000313" key="5">
    <source>
        <dbReference type="Proteomes" id="UP000306102"/>
    </source>
</evidence>
<dbReference type="GO" id="GO:0005634">
    <property type="term" value="C:nucleus"/>
    <property type="evidence" value="ECO:0007669"/>
    <property type="project" value="InterPro"/>
</dbReference>
<keyword evidence="5" id="KW-1185">Reference proteome</keyword>
<name>A0A4S4EJ90_CAMSN</name>
<keyword evidence="2" id="KW-0378">Hydrolase</keyword>
<protein>
    <recommendedName>
        <fullName evidence="3">HIRAN domain-containing protein</fullName>
    </recommendedName>
</protein>